<accession>D2R9F8</accession>
<feature type="compositionally biased region" description="Low complexity" evidence="1">
    <location>
        <begin position="109"/>
        <end position="126"/>
    </location>
</feature>
<dbReference type="Gene3D" id="1.50.10.20">
    <property type="match status" value="2"/>
</dbReference>
<evidence type="ECO:0008006" key="4">
    <source>
        <dbReference type="Google" id="ProtNLM"/>
    </source>
</evidence>
<organism evidence="2 3">
    <name type="scientific">Pirellula staleyi (strain ATCC 27377 / DSM 6068 / ICPB 4128)</name>
    <name type="common">Pirella staleyi</name>
    <dbReference type="NCBI Taxonomy" id="530564"/>
    <lineage>
        <taxon>Bacteria</taxon>
        <taxon>Pseudomonadati</taxon>
        <taxon>Planctomycetota</taxon>
        <taxon>Planctomycetia</taxon>
        <taxon>Pirellulales</taxon>
        <taxon>Pirellulaceae</taxon>
        <taxon>Pirellula</taxon>
    </lineage>
</organism>
<feature type="region of interest" description="Disordered" evidence="1">
    <location>
        <begin position="218"/>
        <end position="303"/>
    </location>
</feature>
<dbReference type="HOGENOM" id="CLU_374568_0_0_0"/>
<feature type="compositionally biased region" description="Low complexity" evidence="1">
    <location>
        <begin position="78"/>
        <end position="102"/>
    </location>
</feature>
<dbReference type="STRING" id="530564.Psta_3043"/>
<feature type="region of interest" description="Disordered" evidence="1">
    <location>
        <begin position="1"/>
        <end position="203"/>
    </location>
</feature>
<keyword evidence="3" id="KW-1185">Reference proteome</keyword>
<dbReference type="CDD" id="cd00688">
    <property type="entry name" value="ISOPREN_C2_like"/>
    <property type="match status" value="1"/>
</dbReference>
<name>D2R9F8_PIRSD</name>
<dbReference type="AlphaFoldDB" id="D2R9F8"/>
<proteinExistence type="predicted"/>
<dbReference type="eggNOG" id="COG1657">
    <property type="taxonomic scope" value="Bacteria"/>
</dbReference>
<evidence type="ECO:0000313" key="3">
    <source>
        <dbReference type="Proteomes" id="UP000001887"/>
    </source>
</evidence>
<dbReference type="InterPro" id="IPR008930">
    <property type="entry name" value="Terpenoid_cyclase/PrenylTrfase"/>
</dbReference>
<feature type="compositionally biased region" description="Low complexity" evidence="1">
    <location>
        <begin position="276"/>
        <end position="303"/>
    </location>
</feature>
<dbReference type="EMBL" id="CP001848">
    <property type="protein sequence ID" value="ADB17708.1"/>
    <property type="molecule type" value="Genomic_DNA"/>
</dbReference>
<feature type="compositionally biased region" description="Gly residues" evidence="1">
    <location>
        <begin position="1"/>
        <end position="11"/>
    </location>
</feature>
<dbReference type="SUPFAM" id="SSF48239">
    <property type="entry name" value="Terpenoid cyclases/Protein prenyltransferases"/>
    <property type="match status" value="1"/>
</dbReference>
<evidence type="ECO:0000256" key="1">
    <source>
        <dbReference type="SAM" id="MobiDB-lite"/>
    </source>
</evidence>
<dbReference type="Proteomes" id="UP000001887">
    <property type="component" value="Chromosome"/>
</dbReference>
<dbReference type="KEGG" id="psl:Psta_3043"/>
<feature type="compositionally biased region" description="Low complexity" evidence="1">
    <location>
        <begin position="139"/>
        <end position="176"/>
    </location>
</feature>
<feature type="compositionally biased region" description="Pro residues" evidence="1">
    <location>
        <begin position="34"/>
        <end position="51"/>
    </location>
</feature>
<reference evidence="2 3" key="1">
    <citation type="journal article" date="2009" name="Stand. Genomic Sci.">
        <title>Complete genome sequence of Pirellula staleyi type strain (ATCC 27377).</title>
        <authorList>
            <person name="Clum A."/>
            <person name="Tindall B.J."/>
            <person name="Sikorski J."/>
            <person name="Ivanova N."/>
            <person name="Mavrommatis K."/>
            <person name="Lucas S."/>
            <person name="Glavina del Rio T."/>
            <person name="Nolan M."/>
            <person name="Chen F."/>
            <person name="Tice H."/>
            <person name="Pitluck S."/>
            <person name="Cheng J.F."/>
            <person name="Chertkov O."/>
            <person name="Brettin T."/>
            <person name="Han C."/>
            <person name="Detter J.C."/>
            <person name="Kuske C."/>
            <person name="Bruce D."/>
            <person name="Goodwin L."/>
            <person name="Ovchinikova G."/>
            <person name="Pati A."/>
            <person name="Mikhailova N."/>
            <person name="Chen A."/>
            <person name="Palaniappan K."/>
            <person name="Land M."/>
            <person name="Hauser L."/>
            <person name="Chang Y.J."/>
            <person name="Jeffries C.D."/>
            <person name="Chain P."/>
            <person name="Rohde M."/>
            <person name="Goker M."/>
            <person name="Bristow J."/>
            <person name="Eisen J.A."/>
            <person name="Markowitz V."/>
            <person name="Hugenholtz P."/>
            <person name="Kyrpides N.C."/>
            <person name="Klenk H.P."/>
            <person name="Lapidus A."/>
        </authorList>
    </citation>
    <scope>NUCLEOTIDE SEQUENCE [LARGE SCALE GENOMIC DNA]</scope>
    <source>
        <strain evidence="3">ATCC 27377 / DSM 6068 / ICPB 4128</strain>
    </source>
</reference>
<gene>
    <name evidence="2" type="ordered locus">Psta_3043</name>
</gene>
<feature type="compositionally biased region" description="Low complexity" evidence="1">
    <location>
        <begin position="219"/>
        <end position="243"/>
    </location>
</feature>
<sequence>MLRLSGHGGNMGMSESDSTRGGDSARTPQGGFGPSPPAPPSAPPYPPPPGYPAGAVPPAAPQFAGIPVASPPPGYGYPGAAPGYPQGYQQQPFPQAPQGFPQQYPPAGYPQQAYPQQAYPQQQYPPAGYPQPGYPPAQPQYQQPAYPQQPYYPQGQYAPQPGYPQQAYPQQPTQPQTAMPFPSTPMTIPQVSADGGGGAAPIPLSAFQSVAPLRPIPVTAKAATPGGAASATPAPAAPGATPSRPTPVRPTPVSGESGAAQPTPTKTKRPKPVKEGAATSAVTTSAVPSAGAVSPPAGAAVAAPSVPPTLPARPATPAAASSAAASPAAMQPLPSPMMTMPLRPQPVVARPVLLAPAGEITSAPKVDTELADEEGANDPAQKVVKSAPPWMVSMLVHMVAIVVLALLYIVTPPPNQVEIEIVYAEKLGEQVLDDTLQSPESLNMEIIDPALALDSKPVDDPFAAPPMVEMMELDAINATDDIVAPSIGMALTGREEGSKKALLAAYGGNATTEASVRLGLEWLKRNQQKDGSWSLTGPYADGGGVENKVSATAMALLAFQGAGHTHQMGDFKKEVISGWKALKAMQNADGFFECESANHHRLYAQAQATIAACEIYGMTKDPEFKATAQKALDFAHKAQAPEGGWRYEPRIDSDTSVTGWYMMALQSGRMAGLEVQSPSVDKITQFLDRVSHENGSRYSYKPGEGQTLTMTAEGLLCRQYLGWEHDDPRMRAGMDYVLANLIDYSDQNVYYWYYATQAAHHMDGDDWNRWNAVMREEIPRNQVKTGAERGSWSQSGDRWGPHGGRLYVTCLSIYMLEVYYRHLPIYKYRLK</sequence>
<feature type="compositionally biased region" description="Low complexity" evidence="1">
    <location>
        <begin position="52"/>
        <end position="65"/>
    </location>
</feature>
<evidence type="ECO:0000313" key="2">
    <source>
        <dbReference type="EMBL" id="ADB17708.1"/>
    </source>
</evidence>
<feature type="compositionally biased region" description="Pro residues" evidence="1">
    <location>
        <begin position="127"/>
        <end position="138"/>
    </location>
</feature>
<protein>
    <recommendedName>
        <fullName evidence="4">Squalene cyclase C-terminal domain-containing protein</fullName>
    </recommendedName>
</protein>